<dbReference type="EMBL" id="MWLD01000057">
    <property type="protein sequence ID" value="OOV31321.1"/>
    <property type="molecule type" value="Genomic_DNA"/>
</dbReference>
<accession>A0A1T1CRT5</accession>
<proteinExistence type="predicted"/>
<dbReference type="GO" id="GO:0032259">
    <property type="term" value="P:methylation"/>
    <property type="evidence" value="ECO:0007669"/>
    <property type="project" value="UniProtKB-KW"/>
</dbReference>
<dbReference type="PROSITE" id="PS00092">
    <property type="entry name" value="N6_MTASE"/>
    <property type="match status" value="1"/>
</dbReference>
<sequence>MVTHAQVHTHGASWGNPGRGRLFSRGFLDKELKHTQPWQALDTRQLETVRLKLEAVVSGVSAGLALKVADTRRRVIRPVLRCLGWRQGQRRRPPQPGHSPGRQQDGQALVVLKTTAWQADLDQGHGHQPAPAACMVADLRKEGRPRWGILSNGNCWRLYDGQARSVTQGFLDIHLLQALQQPDLLKRFVVFFRPQALRCPPDGNSWLGTALTAHGHRQERMATAFIQQACRQVFPNLATVVAQATPTAPRAAVREASLILLYRLLFLLYGESRGLLHVHAAGNGYSLHGLAALVSETRRKGQGTEQRSSWTTMAALFHDTAHRQPGLGRLGQRLFSTQPMPLLDNLACKEETVAHALTGLCFARNGEPIDYGDLAVEQLGALYEQLMAFRLKRDDTGRITLESSRLSRKRASCYYTPRGLVDLVLQETVAPLMHGRSVRQLLRLKICDPAMGTGNVLTGLLDRLGDAVFAATASNRPSSVGNHQPEARDAWTVRNLVLQHCIYGVDKDPMAVDLARMALMLHGDSTHAGHLDRHLHCGNSLFGSWIRDAVKTIRDADGSTTLQTLLQSGCRATAAITTMDTATLPGPASAERWHDLEKANAPLEAVLSAIHAGRWLGAASTGDMDMIRDLWRGRWGNPVHVVTGVVPVPDQRLGQLLDRMNAIVAEERFFHWQLACPGLWPEGDGEQRNGGFDAVIGNPPWDRVKLQQVEWFAQNCPDMARAPHAAARRQRIAQLQRFQDPQAVAYAHAAARAAAQSRVARSCGDYPLLSGGDLNLYALFVERAMALVKPHGLVGMLTPSSLVSGKAGAAFFRRVVQAGGLKVLYDFENRKTFFPDIHGSFRFCVFVARKNPQKSLPDGDGYVRRYPLRTSPSSVVGAAHCAFCLNSIAELKDPERRFLLRAEDFARVNPNTGTAPLFRTRRDARITTGIYRRLPVLVNRSGDTVNRTWPVTYRRMFDMGSDSHLFRSTPEDSGWLPLYEGKMMQAFDHRAADVVVNRSNMFRPGQQRLLQNSEKASPERRPRWRHYVRVDTRHWFWPEAWVVAFKDITSTTNTRTMIAAILPRAAVSHKLPLLLLNGHIGSRPSWACFVLANLNSIVFDFVVRQKLYGTSLTLHILEQLPVVPPDHFNLRIGSTTVAAIIRATVLELTYTAWDLTAFARDLGHRGPPFIWNAQRRLHLRARLDALFFLLYGITSEEEMRYVYSTFPIMEKEELAAYGHYRSVEMCLKALRAFRRLGHGPLS</sequence>
<dbReference type="InterPro" id="IPR050953">
    <property type="entry name" value="N4_N6_ade-DNA_methylase"/>
</dbReference>
<name>A0A1T1CRT5_9SYNE</name>
<feature type="domain" description="Type II methyltransferase M.TaqI-like" evidence="6">
    <location>
        <begin position="772"/>
        <end position="833"/>
    </location>
</feature>
<evidence type="ECO:0000256" key="3">
    <source>
        <dbReference type="ARBA" id="ARBA00022679"/>
    </source>
</evidence>
<comment type="caution">
    <text evidence="7">The sequence shown here is derived from an EMBL/GenBank/DDBJ whole genome shotgun (WGS) entry which is preliminary data.</text>
</comment>
<evidence type="ECO:0000256" key="5">
    <source>
        <dbReference type="ARBA" id="ARBA00047942"/>
    </source>
</evidence>
<gene>
    <name evidence="7" type="ORF">BV61_04750</name>
</gene>
<dbReference type="EC" id="2.1.1.72" evidence="1"/>
<reference evidence="7 8" key="1">
    <citation type="submission" date="2017-02" db="EMBL/GenBank/DDBJ databases">
        <title>Draft Genome Sequences of 'Candidatus Synechococcus spongiarum', Cyanobacterial Symbionts of the Mediterranean Sponge Aplysina aerophoba from two locations.</title>
        <authorList>
            <person name="Slaby B.M."/>
            <person name="Hentschel U."/>
        </authorList>
    </citation>
    <scope>NUCLEOTIDE SEQUENCE [LARGE SCALE GENOMIC DNA]</scope>
    <source>
        <strain evidence="7">LMB bulk15M</strain>
    </source>
</reference>
<dbReference type="GO" id="GO:0003676">
    <property type="term" value="F:nucleic acid binding"/>
    <property type="evidence" value="ECO:0007669"/>
    <property type="project" value="InterPro"/>
</dbReference>
<keyword evidence="4" id="KW-0949">S-adenosyl-L-methionine</keyword>
<evidence type="ECO:0000256" key="1">
    <source>
        <dbReference type="ARBA" id="ARBA00011900"/>
    </source>
</evidence>
<dbReference type="Proteomes" id="UP000242636">
    <property type="component" value="Unassembled WGS sequence"/>
</dbReference>
<comment type="catalytic activity">
    <reaction evidence="5">
        <text>a 2'-deoxyadenosine in DNA + S-adenosyl-L-methionine = an N(6)-methyl-2'-deoxyadenosine in DNA + S-adenosyl-L-homocysteine + H(+)</text>
        <dbReference type="Rhea" id="RHEA:15197"/>
        <dbReference type="Rhea" id="RHEA-COMP:12418"/>
        <dbReference type="Rhea" id="RHEA-COMP:12419"/>
        <dbReference type="ChEBI" id="CHEBI:15378"/>
        <dbReference type="ChEBI" id="CHEBI:57856"/>
        <dbReference type="ChEBI" id="CHEBI:59789"/>
        <dbReference type="ChEBI" id="CHEBI:90615"/>
        <dbReference type="ChEBI" id="CHEBI:90616"/>
        <dbReference type="EC" id="2.1.1.72"/>
    </reaction>
</comment>
<keyword evidence="2" id="KW-0489">Methyltransferase</keyword>
<dbReference type="AlphaFoldDB" id="A0A1T1CRT5"/>
<evidence type="ECO:0000259" key="6">
    <source>
        <dbReference type="Pfam" id="PF07669"/>
    </source>
</evidence>
<dbReference type="REBASE" id="200023">
    <property type="entry name" value="SspLMB15ORF4750P"/>
</dbReference>
<evidence type="ECO:0000313" key="7">
    <source>
        <dbReference type="EMBL" id="OOV31321.1"/>
    </source>
</evidence>
<dbReference type="GO" id="GO:0009007">
    <property type="term" value="F:site-specific DNA-methyltransferase (adenine-specific) activity"/>
    <property type="evidence" value="ECO:0007669"/>
    <property type="project" value="UniProtKB-EC"/>
</dbReference>
<keyword evidence="8" id="KW-1185">Reference proteome</keyword>
<evidence type="ECO:0000256" key="2">
    <source>
        <dbReference type="ARBA" id="ARBA00022603"/>
    </source>
</evidence>
<dbReference type="PANTHER" id="PTHR33841">
    <property type="entry name" value="DNA METHYLTRANSFERASE YEEA-RELATED"/>
    <property type="match status" value="1"/>
</dbReference>
<keyword evidence="3" id="KW-0808">Transferase</keyword>
<evidence type="ECO:0000256" key="4">
    <source>
        <dbReference type="ARBA" id="ARBA00022691"/>
    </source>
</evidence>
<dbReference type="PRINTS" id="PR00507">
    <property type="entry name" value="N12N6MTFRASE"/>
</dbReference>
<dbReference type="SUPFAM" id="SSF53335">
    <property type="entry name" value="S-adenosyl-L-methionine-dependent methyltransferases"/>
    <property type="match status" value="1"/>
</dbReference>
<dbReference type="InterPro" id="IPR029063">
    <property type="entry name" value="SAM-dependent_MTases_sf"/>
</dbReference>
<dbReference type="PANTHER" id="PTHR33841:SF1">
    <property type="entry name" value="DNA METHYLTRANSFERASE A"/>
    <property type="match status" value="1"/>
</dbReference>
<dbReference type="InterPro" id="IPR011639">
    <property type="entry name" value="MethylTrfase_TaqI-like_dom"/>
</dbReference>
<organism evidence="7 8">
    <name type="scientific">Candidatus Synechococcus spongiarum LMB bulk15M</name>
    <dbReference type="NCBI Taxonomy" id="1943582"/>
    <lineage>
        <taxon>Bacteria</taxon>
        <taxon>Bacillati</taxon>
        <taxon>Cyanobacteriota</taxon>
        <taxon>Cyanophyceae</taxon>
        <taxon>Synechococcales</taxon>
        <taxon>Synechococcaceae</taxon>
        <taxon>Synechococcus</taxon>
    </lineage>
</organism>
<dbReference type="Pfam" id="PF07669">
    <property type="entry name" value="Eco57I"/>
    <property type="match status" value="2"/>
</dbReference>
<dbReference type="GO" id="GO:0006304">
    <property type="term" value="P:DNA modification"/>
    <property type="evidence" value="ECO:0007669"/>
    <property type="project" value="InterPro"/>
</dbReference>
<feature type="domain" description="Type II methyltransferase M.TaqI-like" evidence="6">
    <location>
        <begin position="500"/>
        <end position="706"/>
    </location>
</feature>
<protein>
    <recommendedName>
        <fullName evidence="1">site-specific DNA-methyltransferase (adenine-specific)</fullName>
        <ecNumber evidence="1">2.1.1.72</ecNumber>
    </recommendedName>
</protein>
<dbReference type="InterPro" id="IPR002052">
    <property type="entry name" value="DNA_methylase_N6_adenine_CS"/>
</dbReference>
<evidence type="ECO:0000313" key="8">
    <source>
        <dbReference type="Proteomes" id="UP000242636"/>
    </source>
</evidence>
<dbReference type="Gene3D" id="3.40.50.150">
    <property type="entry name" value="Vaccinia Virus protein VP39"/>
    <property type="match status" value="2"/>
</dbReference>